<keyword evidence="2" id="KW-1185">Reference proteome</keyword>
<dbReference type="AlphaFoldDB" id="A0A4P8L1S1"/>
<sequence length="102" mass="11553">MVTDAVNLILSNVIRKRYQVVVSPIHFREITDIPDAVERLQLQLLLGADLLKRKREEGVTTKHENCFLFPSSSLGTPSWVPKLELLPSYVPKLELGNEGKRS</sequence>
<reference evidence="1 2" key="2">
    <citation type="submission" date="2019-05" db="EMBL/GenBank/DDBJ databases">
        <authorList>
            <person name="Suflita J.M."/>
            <person name="Marks C.R."/>
        </authorList>
    </citation>
    <scope>NUCLEOTIDE SEQUENCE [LARGE SCALE GENOMIC DNA]</scope>
    <source>
        <strain evidence="1 2">ALDC</strain>
    </source>
</reference>
<dbReference type="Proteomes" id="UP000298602">
    <property type="component" value="Chromosome"/>
</dbReference>
<evidence type="ECO:0000313" key="1">
    <source>
        <dbReference type="EMBL" id="QCQ21644.1"/>
    </source>
</evidence>
<evidence type="ECO:0000313" key="2">
    <source>
        <dbReference type="Proteomes" id="UP000298602"/>
    </source>
</evidence>
<dbReference type="EMBL" id="CP040098">
    <property type="protein sequence ID" value="QCQ21644.1"/>
    <property type="molecule type" value="Genomic_DNA"/>
</dbReference>
<protein>
    <submittedName>
        <fullName evidence="1">Uncharacterized protein</fullName>
    </submittedName>
</protein>
<gene>
    <name evidence="1" type="ORF">FDQ92_05295</name>
</gene>
<proteinExistence type="predicted"/>
<accession>A0A4P8L1S1</accession>
<dbReference type="KEGG" id="dax:FDQ92_05295"/>
<name>A0A4P8L1S1_9BACT</name>
<reference evidence="1 2" key="1">
    <citation type="submission" date="2019-05" db="EMBL/GenBank/DDBJ databases">
        <title>The Complete Genome Sequence of the n-alkane-degrading Desulfoglaeba alkanexedens ALDC reveals multiple alkylsuccinate synthase gene clusters.</title>
        <authorList>
            <person name="Callaghan A.V."/>
            <person name="Davidova I.A."/>
            <person name="Duncan K.E."/>
            <person name="Morris B."/>
            <person name="McInerney M.J."/>
        </authorList>
    </citation>
    <scope>NUCLEOTIDE SEQUENCE [LARGE SCALE GENOMIC DNA]</scope>
    <source>
        <strain evidence="1 2">ALDC</strain>
    </source>
</reference>
<organism evidence="1 2">
    <name type="scientific">Desulfoglaeba alkanexedens ALDC</name>
    <dbReference type="NCBI Taxonomy" id="980445"/>
    <lineage>
        <taxon>Bacteria</taxon>
        <taxon>Pseudomonadati</taxon>
        <taxon>Thermodesulfobacteriota</taxon>
        <taxon>Syntrophobacteria</taxon>
        <taxon>Syntrophobacterales</taxon>
        <taxon>Syntrophobacteraceae</taxon>
        <taxon>Desulfoglaeba</taxon>
    </lineage>
</organism>